<keyword evidence="3" id="KW-1185">Reference proteome</keyword>
<comment type="caution">
    <text evidence="2">The sequence shown here is derived from an EMBL/GenBank/DDBJ whole genome shotgun (WGS) entry which is preliminary data.</text>
</comment>
<dbReference type="Proteomes" id="UP001153269">
    <property type="component" value="Unassembled WGS sequence"/>
</dbReference>
<accession>A0A9N7ZDB8</accession>
<sequence>MNMRTESREVEFFENVGWIRPLVCHSGHHSVTSVPPEGEQAVKTGPDPGGAVSERFQLKSKAELQRLRKESDLQLPAEDESLVTDQVHETAFPGGSFPDGFPRADGMNSTCLTRKETEQKSRCLSTRRPPVNGRRTVFVPLDVGINRVWMIRHRERGN</sequence>
<protein>
    <submittedName>
        <fullName evidence="2">Uncharacterized protein</fullName>
    </submittedName>
</protein>
<evidence type="ECO:0000313" key="3">
    <source>
        <dbReference type="Proteomes" id="UP001153269"/>
    </source>
</evidence>
<evidence type="ECO:0000256" key="1">
    <source>
        <dbReference type="SAM" id="MobiDB-lite"/>
    </source>
</evidence>
<proteinExistence type="predicted"/>
<name>A0A9N7ZDB8_PLEPL</name>
<organism evidence="2 3">
    <name type="scientific">Pleuronectes platessa</name>
    <name type="common">European plaice</name>
    <dbReference type="NCBI Taxonomy" id="8262"/>
    <lineage>
        <taxon>Eukaryota</taxon>
        <taxon>Metazoa</taxon>
        <taxon>Chordata</taxon>
        <taxon>Craniata</taxon>
        <taxon>Vertebrata</taxon>
        <taxon>Euteleostomi</taxon>
        <taxon>Actinopterygii</taxon>
        <taxon>Neopterygii</taxon>
        <taxon>Teleostei</taxon>
        <taxon>Neoteleostei</taxon>
        <taxon>Acanthomorphata</taxon>
        <taxon>Carangaria</taxon>
        <taxon>Pleuronectiformes</taxon>
        <taxon>Pleuronectoidei</taxon>
        <taxon>Pleuronectidae</taxon>
        <taxon>Pleuronectes</taxon>
    </lineage>
</organism>
<reference evidence="2" key="1">
    <citation type="submission" date="2020-03" db="EMBL/GenBank/DDBJ databases">
        <authorList>
            <person name="Weist P."/>
        </authorList>
    </citation>
    <scope>NUCLEOTIDE SEQUENCE</scope>
</reference>
<dbReference type="EMBL" id="CADEAL010004351">
    <property type="protein sequence ID" value="CAB1457664.1"/>
    <property type="molecule type" value="Genomic_DNA"/>
</dbReference>
<evidence type="ECO:0000313" key="2">
    <source>
        <dbReference type="EMBL" id="CAB1457664.1"/>
    </source>
</evidence>
<gene>
    <name evidence="2" type="ORF">PLEPLA_LOCUS45488</name>
</gene>
<dbReference type="AlphaFoldDB" id="A0A9N7ZDB8"/>
<feature type="region of interest" description="Disordered" evidence="1">
    <location>
        <begin position="30"/>
        <end position="53"/>
    </location>
</feature>